<protein>
    <submittedName>
        <fullName evidence="1">Uncharacterized protein</fullName>
    </submittedName>
</protein>
<sequence>MAKVASIFDYGRWVCLVGRKMRGETMEIFQATPSYFLSLGSDDDLIRWLPDPRDMCTPKSTIKSLQFIGVKSLGTTWYGEEGKLADIHLFFGWNVKRA</sequence>
<keyword evidence="2" id="KW-1185">Reference proteome</keyword>
<evidence type="ECO:0000313" key="2">
    <source>
        <dbReference type="Proteomes" id="UP001630127"/>
    </source>
</evidence>
<comment type="caution">
    <text evidence="1">The sequence shown here is derived from an EMBL/GenBank/DDBJ whole genome shotgun (WGS) entry which is preliminary data.</text>
</comment>
<proteinExistence type="predicted"/>
<evidence type="ECO:0000313" key="1">
    <source>
        <dbReference type="EMBL" id="KAL3524798.1"/>
    </source>
</evidence>
<name>A0ABD3A0L7_9GENT</name>
<reference evidence="1 2" key="1">
    <citation type="submission" date="2024-11" db="EMBL/GenBank/DDBJ databases">
        <title>A near-complete genome assembly of Cinchona calisaya.</title>
        <authorList>
            <person name="Lian D.C."/>
            <person name="Zhao X.W."/>
            <person name="Wei L."/>
        </authorList>
    </citation>
    <scope>NUCLEOTIDE SEQUENCE [LARGE SCALE GENOMIC DNA]</scope>
    <source>
        <tissue evidence="1">Nenye</tissue>
    </source>
</reference>
<accession>A0ABD3A0L7</accession>
<organism evidence="1 2">
    <name type="scientific">Cinchona calisaya</name>
    <dbReference type="NCBI Taxonomy" id="153742"/>
    <lineage>
        <taxon>Eukaryota</taxon>
        <taxon>Viridiplantae</taxon>
        <taxon>Streptophyta</taxon>
        <taxon>Embryophyta</taxon>
        <taxon>Tracheophyta</taxon>
        <taxon>Spermatophyta</taxon>
        <taxon>Magnoliopsida</taxon>
        <taxon>eudicotyledons</taxon>
        <taxon>Gunneridae</taxon>
        <taxon>Pentapetalae</taxon>
        <taxon>asterids</taxon>
        <taxon>lamiids</taxon>
        <taxon>Gentianales</taxon>
        <taxon>Rubiaceae</taxon>
        <taxon>Cinchonoideae</taxon>
        <taxon>Cinchoneae</taxon>
        <taxon>Cinchona</taxon>
    </lineage>
</organism>
<dbReference type="AlphaFoldDB" id="A0ABD3A0L7"/>
<gene>
    <name evidence="1" type="ORF">ACH5RR_013170</name>
</gene>
<dbReference type="Proteomes" id="UP001630127">
    <property type="component" value="Unassembled WGS sequence"/>
</dbReference>
<dbReference type="EMBL" id="JBJUIK010000006">
    <property type="protein sequence ID" value="KAL3524798.1"/>
    <property type="molecule type" value="Genomic_DNA"/>
</dbReference>